<proteinExistence type="predicted"/>
<keyword evidence="2" id="KW-1185">Reference proteome</keyword>
<dbReference type="Proteomes" id="UP000318815">
    <property type="component" value="Unassembled WGS sequence"/>
</dbReference>
<dbReference type="AlphaFoldDB" id="A0A5C6M0Y7"/>
<keyword evidence="1" id="KW-0675">Receptor</keyword>
<evidence type="ECO:0000313" key="2">
    <source>
        <dbReference type="Proteomes" id="UP000318815"/>
    </source>
</evidence>
<sequence length="57" mass="6500">MTGNSSAISNNLRYDNLVLYRFLNTGAVLPNPYVPPGNPNIQWEKTFNWDAGIELRF</sequence>
<comment type="caution">
    <text evidence="1">The sequence shown here is derived from an EMBL/GenBank/DDBJ whole genome shotgun (WGS) entry which is preliminary data.</text>
</comment>
<evidence type="ECO:0000313" key="1">
    <source>
        <dbReference type="EMBL" id="TWW02608.1"/>
    </source>
</evidence>
<protein>
    <submittedName>
        <fullName evidence="1">TonB-dependent receptor</fullName>
    </submittedName>
</protein>
<name>A0A5C6M0Y7_9BACT</name>
<dbReference type="EMBL" id="VOHS01000001">
    <property type="protein sequence ID" value="TWW02608.1"/>
    <property type="molecule type" value="Genomic_DNA"/>
</dbReference>
<gene>
    <name evidence="1" type="ORF">FEF09_01950</name>
</gene>
<organism evidence="1 2">
    <name type="scientific">Chitinophaga pinensis</name>
    <dbReference type="NCBI Taxonomy" id="79329"/>
    <lineage>
        <taxon>Bacteria</taxon>
        <taxon>Pseudomonadati</taxon>
        <taxon>Bacteroidota</taxon>
        <taxon>Chitinophagia</taxon>
        <taxon>Chitinophagales</taxon>
        <taxon>Chitinophagaceae</taxon>
        <taxon>Chitinophaga</taxon>
    </lineage>
</organism>
<reference evidence="1 2" key="1">
    <citation type="submission" date="2019-08" db="EMBL/GenBank/DDBJ databases">
        <title>Whole genome sequencing of chitin degrading bacteria Chitinophaga pinensis YS16.</title>
        <authorList>
            <person name="Singh R.P."/>
            <person name="Manchanda G."/>
            <person name="Maurya I.K."/>
            <person name="Joshi N.K."/>
            <person name="Srivastava A.K."/>
        </authorList>
    </citation>
    <scope>NUCLEOTIDE SEQUENCE [LARGE SCALE GENOMIC DNA]</scope>
    <source>
        <strain evidence="1 2">YS-16</strain>
    </source>
</reference>
<accession>A0A5C6M0Y7</accession>